<accession>A0ACC3AN41</accession>
<evidence type="ECO:0000313" key="2">
    <source>
        <dbReference type="Proteomes" id="UP001177260"/>
    </source>
</evidence>
<organism evidence="1 2">
    <name type="scientific">Aspergillus melleus</name>
    <dbReference type="NCBI Taxonomy" id="138277"/>
    <lineage>
        <taxon>Eukaryota</taxon>
        <taxon>Fungi</taxon>
        <taxon>Dikarya</taxon>
        <taxon>Ascomycota</taxon>
        <taxon>Pezizomycotina</taxon>
        <taxon>Eurotiomycetes</taxon>
        <taxon>Eurotiomycetidae</taxon>
        <taxon>Eurotiales</taxon>
        <taxon>Aspergillaceae</taxon>
        <taxon>Aspergillus</taxon>
        <taxon>Aspergillus subgen. Circumdati</taxon>
    </lineage>
</organism>
<reference evidence="1 2" key="1">
    <citation type="journal article" date="2023" name="ACS Omega">
        <title>Identification of the Neoaspergillic Acid Biosynthesis Gene Cluster by Establishing an In Vitro CRISPR-Ribonucleoprotein Genetic System in Aspergillus melleus.</title>
        <authorList>
            <person name="Yuan B."/>
            <person name="Grau M.F."/>
            <person name="Murata R.M."/>
            <person name="Torok T."/>
            <person name="Venkateswaran K."/>
            <person name="Stajich J.E."/>
            <person name="Wang C.C.C."/>
        </authorList>
    </citation>
    <scope>NUCLEOTIDE SEQUENCE [LARGE SCALE GENOMIC DNA]</scope>
    <source>
        <strain evidence="1 2">IMV 1140</strain>
    </source>
</reference>
<keyword evidence="2" id="KW-1185">Reference proteome</keyword>
<evidence type="ECO:0000313" key="1">
    <source>
        <dbReference type="EMBL" id="KAK1138982.1"/>
    </source>
</evidence>
<name>A0ACC3AN41_9EURO</name>
<dbReference type="Proteomes" id="UP001177260">
    <property type="component" value="Unassembled WGS sequence"/>
</dbReference>
<dbReference type="EMBL" id="JAOPJF010000121">
    <property type="protein sequence ID" value="KAK1138982.1"/>
    <property type="molecule type" value="Genomic_DNA"/>
</dbReference>
<comment type="caution">
    <text evidence="1">The sequence shown here is derived from an EMBL/GenBank/DDBJ whole genome shotgun (WGS) entry which is preliminary data.</text>
</comment>
<proteinExistence type="predicted"/>
<protein>
    <submittedName>
        <fullName evidence="1">Uncharacterized protein</fullName>
    </submittedName>
</protein>
<gene>
    <name evidence="1" type="ORF">N8T08_001626</name>
</gene>
<sequence length="93" mass="9920">MPLIKTTEINEDTRGVGSIGLAFHPVLPSSSPSIPPVCLLIKLNPSPTMPLPPSDPAATRQLRSSSNGMTVSWWSSAPAPFTTLPRLWSTQLA</sequence>